<dbReference type="Proteomes" id="UP001444625">
    <property type="component" value="Unassembled WGS sequence"/>
</dbReference>
<evidence type="ECO:0000259" key="4">
    <source>
        <dbReference type="PROSITE" id="PS50977"/>
    </source>
</evidence>
<evidence type="ECO:0000313" key="6">
    <source>
        <dbReference type="Proteomes" id="UP001444625"/>
    </source>
</evidence>
<organism evidence="5 6">
    <name type="scientific">Ornithinibacillus xuwenensis</name>
    <dbReference type="NCBI Taxonomy" id="3144668"/>
    <lineage>
        <taxon>Bacteria</taxon>
        <taxon>Bacillati</taxon>
        <taxon>Bacillota</taxon>
        <taxon>Bacilli</taxon>
        <taxon>Bacillales</taxon>
        <taxon>Bacillaceae</taxon>
        <taxon>Ornithinibacillus</taxon>
    </lineage>
</organism>
<comment type="caution">
    <text evidence="5">The sequence shown here is derived from an EMBL/GenBank/DDBJ whole genome shotgun (WGS) entry which is preliminary data.</text>
</comment>
<reference evidence="5 6" key="1">
    <citation type="submission" date="2024-05" db="EMBL/GenBank/DDBJ databases">
        <authorList>
            <person name="Haq I."/>
            <person name="Ullah Z."/>
            <person name="Ahmad R."/>
            <person name="Li M."/>
            <person name="Tong Y."/>
        </authorList>
    </citation>
    <scope>NUCLEOTIDE SEQUENCE [LARGE SCALE GENOMIC DNA]</scope>
    <source>
        <strain evidence="5 6">16A2E</strain>
    </source>
</reference>
<gene>
    <name evidence="5" type="ORF">ABC228_08665</name>
</gene>
<evidence type="ECO:0000313" key="5">
    <source>
        <dbReference type="EMBL" id="MEN2767259.1"/>
    </source>
</evidence>
<accession>A0ABU9XG52</accession>
<dbReference type="InterPro" id="IPR001647">
    <property type="entry name" value="HTH_TetR"/>
</dbReference>
<dbReference type="SUPFAM" id="SSF46689">
    <property type="entry name" value="Homeodomain-like"/>
    <property type="match status" value="1"/>
</dbReference>
<evidence type="ECO:0000256" key="2">
    <source>
        <dbReference type="ARBA" id="ARBA00023125"/>
    </source>
</evidence>
<keyword evidence="6" id="KW-1185">Reference proteome</keyword>
<dbReference type="PANTHER" id="PTHR43479:SF11">
    <property type="entry name" value="ACREF_ENVCD OPERON REPRESSOR-RELATED"/>
    <property type="match status" value="1"/>
</dbReference>
<feature type="DNA-binding region" description="H-T-H motif" evidence="3">
    <location>
        <begin position="40"/>
        <end position="59"/>
    </location>
</feature>
<name>A0ABU9XG52_9BACI</name>
<dbReference type="RefSeq" id="WP_345824720.1">
    <property type="nucleotide sequence ID" value="NZ_JBDIML010000002.1"/>
</dbReference>
<evidence type="ECO:0000256" key="1">
    <source>
        <dbReference type="ARBA" id="ARBA00022491"/>
    </source>
</evidence>
<keyword evidence="2 3" id="KW-0238">DNA-binding</keyword>
<proteinExistence type="predicted"/>
<protein>
    <submittedName>
        <fullName evidence="5">TetR/AcrR family transcriptional regulator</fullName>
    </submittedName>
</protein>
<dbReference type="EMBL" id="JBDIML010000002">
    <property type="protein sequence ID" value="MEN2767259.1"/>
    <property type="molecule type" value="Genomic_DNA"/>
</dbReference>
<evidence type="ECO:0000256" key="3">
    <source>
        <dbReference type="PROSITE-ProRule" id="PRU00335"/>
    </source>
</evidence>
<dbReference type="InterPro" id="IPR009057">
    <property type="entry name" value="Homeodomain-like_sf"/>
</dbReference>
<feature type="domain" description="HTH tetR-type" evidence="4">
    <location>
        <begin position="17"/>
        <end position="77"/>
    </location>
</feature>
<dbReference type="PROSITE" id="PS50977">
    <property type="entry name" value="HTH_TETR_2"/>
    <property type="match status" value="1"/>
</dbReference>
<dbReference type="Gene3D" id="1.10.10.60">
    <property type="entry name" value="Homeodomain-like"/>
    <property type="match status" value="1"/>
</dbReference>
<dbReference type="PRINTS" id="PR00455">
    <property type="entry name" value="HTHTETR"/>
</dbReference>
<dbReference type="Gene3D" id="1.10.357.10">
    <property type="entry name" value="Tetracycline Repressor, domain 2"/>
    <property type="match status" value="1"/>
</dbReference>
<dbReference type="PANTHER" id="PTHR43479">
    <property type="entry name" value="ACREF/ENVCD OPERON REPRESSOR-RELATED"/>
    <property type="match status" value="1"/>
</dbReference>
<dbReference type="Pfam" id="PF00440">
    <property type="entry name" value="TetR_N"/>
    <property type="match status" value="1"/>
</dbReference>
<keyword evidence="1" id="KW-0678">Repressor</keyword>
<sequence length="220" mass="25764">MKENKVLSSVKDEELIKKRRDQMIKGALTLFKEKGFHRTTTREIAKESGFSIGTLYEYIRTKEDVLYLVCDSIHGEVLKRLEAVVDLKQPSVKNLCNLITSYFHLMDDMQEEILILYQEAKSLSKETRGYVLQKERDMALMLEKAIIACLPHRLPKQDTTLLANNILIEGHMWGFRRWMLQKEFTLEEYIDRQLSFMLRAMGINAEELNWRVDDGTSNVI</sequence>
<dbReference type="InterPro" id="IPR050624">
    <property type="entry name" value="HTH-type_Tx_Regulator"/>
</dbReference>